<reference evidence="10 11" key="1">
    <citation type="submission" date="2018-03" db="EMBL/GenBank/DDBJ databases">
        <title>Genome sequence of Moorella stamsii DSM 26217.</title>
        <authorList>
            <person name="Poehlein A."/>
            <person name="Daniel R."/>
        </authorList>
    </citation>
    <scope>NUCLEOTIDE SEQUENCE [LARGE SCALE GENOMIC DNA]</scope>
    <source>
        <strain evidence="11">DSM 26217</strain>
    </source>
</reference>
<keyword evidence="3" id="KW-0805">Transcription regulation</keyword>
<evidence type="ECO:0000256" key="3">
    <source>
        <dbReference type="ARBA" id="ARBA00023015"/>
    </source>
</evidence>
<dbReference type="Pfam" id="PF00072">
    <property type="entry name" value="Response_reg"/>
    <property type="match status" value="1"/>
</dbReference>
<evidence type="ECO:0000259" key="9">
    <source>
        <dbReference type="PROSITE" id="PS50110"/>
    </source>
</evidence>
<dbReference type="InterPro" id="IPR000792">
    <property type="entry name" value="Tscrpt_reg_LuxR_C"/>
</dbReference>
<evidence type="ECO:0000313" key="11">
    <source>
        <dbReference type="Proteomes" id="UP000239430"/>
    </source>
</evidence>
<protein>
    <recommendedName>
        <fullName evidence="1">Stage 0 sporulation protein A homolog</fullName>
    </recommendedName>
</protein>
<organism evidence="10 11">
    <name type="scientific">Neomoorella stamsii</name>
    <dbReference type="NCBI Taxonomy" id="1266720"/>
    <lineage>
        <taxon>Bacteria</taxon>
        <taxon>Bacillati</taxon>
        <taxon>Bacillota</taxon>
        <taxon>Clostridia</taxon>
        <taxon>Neomoorellales</taxon>
        <taxon>Neomoorellaceae</taxon>
        <taxon>Neomoorella</taxon>
    </lineage>
</organism>
<evidence type="ECO:0000256" key="4">
    <source>
        <dbReference type="ARBA" id="ARBA00023125"/>
    </source>
</evidence>
<dbReference type="PANTHER" id="PTHR43214:SF41">
    <property type="entry name" value="NITRATE_NITRITE RESPONSE REGULATOR PROTEIN NARP"/>
    <property type="match status" value="1"/>
</dbReference>
<dbReference type="AlphaFoldDB" id="A0A9X7P6G3"/>
<keyword evidence="4" id="KW-0238">DNA-binding</keyword>
<comment type="function">
    <text evidence="6">May play the central regulatory role in sporulation. It may be an element of the effector pathway responsible for the activation of sporulation genes in response to nutritional stress. Spo0A may act in concert with spo0H (a sigma factor) to control the expression of some genes that are critical to the sporulation process.</text>
</comment>
<name>A0A9X7P6G3_9FIRM</name>
<dbReference type="Pfam" id="PF00196">
    <property type="entry name" value="GerE"/>
    <property type="match status" value="1"/>
</dbReference>
<dbReference type="GO" id="GO:0000160">
    <property type="term" value="P:phosphorelay signal transduction system"/>
    <property type="evidence" value="ECO:0007669"/>
    <property type="project" value="InterPro"/>
</dbReference>
<dbReference type="RefSeq" id="WP_054938130.1">
    <property type="nucleotide sequence ID" value="NZ_PVXL01000040.1"/>
</dbReference>
<evidence type="ECO:0000256" key="7">
    <source>
        <dbReference type="PROSITE-ProRule" id="PRU00169"/>
    </source>
</evidence>
<feature type="modified residue" description="4-aspartylphosphate" evidence="7">
    <location>
        <position position="59"/>
    </location>
</feature>
<dbReference type="Gene3D" id="3.40.50.2300">
    <property type="match status" value="1"/>
</dbReference>
<dbReference type="InterPro" id="IPR039420">
    <property type="entry name" value="WalR-like"/>
</dbReference>
<evidence type="ECO:0000313" key="10">
    <source>
        <dbReference type="EMBL" id="PRR73507.1"/>
    </source>
</evidence>
<dbReference type="Proteomes" id="UP000239430">
    <property type="component" value="Unassembled WGS sequence"/>
</dbReference>
<dbReference type="InterPro" id="IPR001789">
    <property type="entry name" value="Sig_transdc_resp-reg_receiver"/>
</dbReference>
<keyword evidence="11" id="KW-1185">Reference proteome</keyword>
<dbReference type="PROSITE" id="PS50043">
    <property type="entry name" value="HTH_LUXR_2"/>
    <property type="match status" value="1"/>
</dbReference>
<keyword evidence="2 7" id="KW-0597">Phosphoprotein</keyword>
<dbReference type="InterPro" id="IPR016032">
    <property type="entry name" value="Sig_transdc_resp-reg_C-effctor"/>
</dbReference>
<dbReference type="PROSITE" id="PS00622">
    <property type="entry name" value="HTH_LUXR_1"/>
    <property type="match status" value="1"/>
</dbReference>
<dbReference type="PROSITE" id="PS50110">
    <property type="entry name" value="RESPONSE_REGULATORY"/>
    <property type="match status" value="1"/>
</dbReference>
<feature type="domain" description="Response regulatory" evidence="9">
    <location>
        <begin position="8"/>
        <end position="124"/>
    </location>
</feature>
<evidence type="ECO:0000256" key="2">
    <source>
        <dbReference type="ARBA" id="ARBA00022553"/>
    </source>
</evidence>
<dbReference type="CDD" id="cd06170">
    <property type="entry name" value="LuxR_C_like"/>
    <property type="match status" value="1"/>
</dbReference>
<dbReference type="SMART" id="SM00421">
    <property type="entry name" value="HTH_LUXR"/>
    <property type="match status" value="1"/>
</dbReference>
<dbReference type="GO" id="GO:0006355">
    <property type="term" value="P:regulation of DNA-templated transcription"/>
    <property type="evidence" value="ECO:0007669"/>
    <property type="project" value="InterPro"/>
</dbReference>
<keyword evidence="5" id="KW-0804">Transcription</keyword>
<evidence type="ECO:0000256" key="1">
    <source>
        <dbReference type="ARBA" id="ARBA00018672"/>
    </source>
</evidence>
<dbReference type="InterPro" id="IPR011006">
    <property type="entry name" value="CheY-like_superfamily"/>
</dbReference>
<gene>
    <name evidence="10" type="primary">nreC_1</name>
    <name evidence="10" type="ORF">MOST_13550</name>
</gene>
<dbReference type="CDD" id="cd17535">
    <property type="entry name" value="REC_NarL-like"/>
    <property type="match status" value="1"/>
</dbReference>
<proteinExistence type="predicted"/>
<evidence type="ECO:0000259" key="8">
    <source>
        <dbReference type="PROSITE" id="PS50043"/>
    </source>
</evidence>
<accession>A0A9X7P6G3</accession>
<dbReference type="SUPFAM" id="SSF52172">
    <property type="entry name" value="CheY-like"/>
    <property type="match status" value="1"/>
</dbReference>
<evidence type="ECO:0000256" key="5">
    <source>
        <dbReference type="ARBA" id="ARBA00023163"/>
    </source>
</evidence>
<sequence>MEPVKKIRVLIADDHNVVLTGLRFLINAEPDMQVVGEAGDGDQALRLARKLMPDILLLDISMPFCNGFTVVQRIIAEMPSIKVIILSMHEEREYVEKALKAGASGYIIKRAADNDLIEAIRVVNAGGVFIHPAVARTLIEALQKGTKAGGAHEGVHLTRKGNNLTQREIEVLRLVALGHTNQEIAEMLSLSVKTVETHKMNMTRKLNCNSRAELVRYALQQGLIPRE</sequence>
<dbReference type="InterPro" id="IPR058245">
    <property type="entry name" value="NreC/VraR/RcsB-like_REC"/>
</dbReference>
<feature type="domain" description="HTH luxR-type" evidence="8">
    <location>
        <begin position="157"/>
        <end position="222"/>
    </location>
</feature>
<evidence type="ECO:0000256" key="6">
    <source>
        <dbReference type="ARBA" id="ARBA00024867"/>
    </source>
</evidence>
<dbReference type="EMBL" id="PVXL01000040">
    <property type="protein sequence ID" value="PRR73507.1"/>
    <property type="molecule type" value="Genomic_DNA"/>
</dbReference>
<dbReference type="SUPFAM" id="SSF46894">
    <property type="entry name" value="C-terminal effector domain of the bipartite response regulators"/>
    <property type="match status" value="1"/>
</dbReference>
<dbReference type="PRINTS" id="PR00038">
    <property type="entry name" value="HTHLUXR"/>
</dbReference>
<dbReference type="SMART" id="SM00448">
    <property type="entry name" value="REC"/>
    <property type="match status" value="1"/>
</dbReference>
<dbReference type="GO" id="GO:0003677">
    <property type="term" value="F:DNA binding"/>
    <property type="evidence" value="ECO:0007669"/>
    <property type="project" value="UniProtKB-KW"/>
</dbReference>
<dbReference type="PANTHER" id="PTHR43214">
    <property type="entry name" value="TWO-COMPONENT RESPONSE REGULATOR"/>
    <property type="match status" value="1"/>
</dbReference>
<comment type="caution">
    <text evidence="10">The sequence shown here is derived from an EMBL/GenBank/DDBJ whole genome shotgun (WGS) entry which is preliminary data.</text>
</comment>